<gene>
    <name evidence="1" type="ORF">LENED_009080</name>
</gene>
<protein>
    <submittedName>
        <fullName evidence="1">Uncharacterized protein</fullName>
    </submittedName>
</protein>
<dbReference type="AlphaFoldDB" id="A0A1Q3EIU2"/>
<evidence type="ECO:0000313" key="2">
    <source>
        <dbReference type="Proteomes" id="UP000188533"/>
    </source>
</evidence>
<dbReference type="EMBL" id="BDGU01000395">
    <property type="protein sequence ID" value="GAW07112.1"/>
    <property type="molecule type" value="Genomic_DNA"/>
</dbReference>
<reference evidence="1 2" key="1">
    <citation type="submission" date="2016-08" db="EMBL/GenBank/DDBJ databases">
        <authorList>
            <consortium name="Lentinula edodes genome sequencing consortium"/>
            <person name="Sakamoto Y."/>
            <person name="Nakade K."/>
            <person name="Sato S."/>
            <person name="Yoshida Y."/>
            <person name="Miyazaki K."/>
            <person name="Natsume S."/>
            <person name="Konno N."/>
        </authorList>
    </citation>
    <scope>NUCLEOTIDE SEQUENCE [LARGE SCALE GENOMIC DNA]</scope>
    <source>
        <strain evidence="1 2">NBRC 111202</strain>
    </source>
</reference>
<keyword evidence="2" id="KW-1185">Reference proteome</keyword>
<evidence type="ECO:0000313" key="1">
    <source>
        <dbReference type="EMBL" id="GAW07112.1"/>
    </source>
</evidence>
<sequence>MTTNTRVLILCITVKSGGETRGATWRLERFGNITIISLEISLSLYHLLIIDLINRSDFVQSEWEYFKRSQWIRTFFHVRTRTPSKLRISPENAILNACHVVERKYSKQDFVAIYQAIGGYVFIHSKINILPMTFGMHIAWDRGLILIYLREQKVLNATARYFSFLCYRRPIQFDWLSIVRKCDEHLYDGREVKVGFSPKFDLVEKGIAGFNYCGQTRAHPILLLLHMSS</sequence>
<organism evidence="1 2">
    <name type="scientific">Lentinula edodes</name>
    <name type="common">Shiitake mushroom</name>
    <name type="synonym">Lentinus edodes</name>
    <dbReference type="NCBI Taxonomy" id="5353"/>
    <lineage>
        <taxon>Eukaryota</taxon>
        <taxon>Fungi</taxon>
        <taxon>Dikarya</taxon>
        <taxon>Basidiomycota</taxon>
        <taxon>Agaricomycotina</taxon>
        <taxon>Agaricomycetes</taxon>
        <taxon>Agaricomycetidae</taxon>
        <taxon>Agaricales</taxon>
        <taxon>Marasmiineae</taxon>
        <taxon>Omphalotaceae</taxon>
        <taxon>Lentinula</taxon>
    </lineage>
</organism>
<proteinExistence type="predicted"/>
<name>A0A1Q3EIU2_LENED</name>
<accession>A0A1Q3EIU2</accession>
<comment type="caution">
    <text evidence="1">The sequence shown here is derived from an EMBL/GenBank/DDBJ whole genome shotgun (WGS) entry which is preliminary data.</text>
</comment>
<reference evidence="1 2" key="2">
    <citation type="submission" date="2017-02" db="EMBL/GenBank/DDBJ databases">
        <title>A genome survey and senescence transcriptome analysis in Lentinula edodes.</title>
        <authorList>
            <person name="Sakamoto Y."/>
            <person name="Nakade K."/>
            <person name="Sato S."/>
            <person name="Yoshida Y."/>
            <person name="Miyazaki K."/>
            <person name="Natsume S."/>
            <person name="Konno N."/>
        </authorList>
    </citation>
    <scope>NUCLEOTIDE SEQUENCE [LARGE SCALE GENOMIC DNA]</scope>
    <source>
        <strain evidence="1 2">NBRC 111202</strain>
    </source>
</reference>
<dbReference type="Proteomes" id="UP000188533">
    <property type="component" value="Unassembled WGS sequence"/>
</dbReference>